<dbReference type="InterPro" id="IPR024096">
    <property type="entry name" value="NO_sig/Golgi_transp_ligand-bd"/>
</dbReference>
<protein>
    <submittedName>
        <fullName evidence="2">Heme NO-binding protein</fullName>
    </submittedName>
</protein>
<dbReference type="AlphaFoldDB" id="A0A2A4CT03"/>
<dbReference type="Gene3D" id="3.90.1520.10">
    <property type="entry name" value="H-NOX domain"/>
    <property type="match status" value="1"/>
</dbReference>
<dbReference type="Pfam" id="PF07700">
    <property type="entry name" value="HNOB"/>
    <property type="match status" value="1"/>
</dbReference>
<dbReference type="RefSeq" id="WP_096430846.1">
    <property type="nucleotide sequence ID" value="NZ_NTJD01000002.1"/>
</dbReference>
<organism evidence="2 3">
    <name type="scientific">Pseudothioclava arenosa</name>
    <dbReference type="NCBI Taxonomy" id="1795308"/>
    <lineage>
        <taxon>Bacteria</taxon>
        <taxon>Pseudomonadati</taxon>
        <taxon>Pseudomonadota</taxon>
        <taxon>Alphaproteobacteria</taxon>
        <taxon>Rhodobacterales</taxon>
        <taxon>Paracoccaceae</taxon>
        <taxon>Pseudothioclava</taxon>
    </lineage>
</organism>
<dbReference type="GO" id="GO:0020037">
    <property type="term" value="F:heme binding"/>
    <property type="evidence" value="ECO:0007669"/>
    <property type="project" value="InterPro"/>
</dbReference>
<accession>A0A2A4CT03</accession>
<name>A0A2A4CT03_9RHOB</name>
<dbReference type="PANTHER" id="PTHR45655:SF13">
    <property type="entry name" value="SOLUBLE GUANYLATE CYCLASE GCY-32-RELATED"/>
    <property type="match status" value="1"/>
</dbReference>
<dbReference type="PANTHER" id="PTHR45655">
    <property type="entry name" value="GUANYLATE CYCLASE SOLUBLE SUBUNIT BETA-2"/>
    <property type="match status" value="1"/>
</dbReference>
<proteinExistence type="predicted"/>
<dbReference type="InterPro" id="IPR038158">
    <property type="entry name" value="H-NOX_domain_sf"/>
</dbReference>
<keyword evidence="3" id="KW-1185">Reference proteome</keyword>
<dbReference type="InterPro" id="IPR011644">
    <property type="entry name" value="Heme_NO-bd"/>
</dbReference>
<feature type="domain" description="Heme NO-binding" evidence="1">
    <location>
        <begin position="3"/>
        <end position="152"/>
    </location>
</feature>
<evidence type="ECO:0000259" key="1">
    <source>
        <dbReference type="Pfam" id="PF07700"/>
    </source>
</evidence>
<dbReference type="EMBL" id="NTJD01000002">
    <property type="protein sequence ID" value="PCD77418.1"/>
    <property type="molecule type" value="Genomic_DNA"/>
</dbReference>
<evidence type="ECO:0000313" key="2">
    <source>
        <dbReference type="EMBL" id="PCD77418.1"/>
    </source>
</evidence>
<comment type="caution">
    <text evidence="2">The sequence shown here is derived from an EMBL/GenBank/DDBJ whole genome shotgun (WGS) entry which is preliminary data.</text>
</comment>
<dbReference type="OrthoDB" id="981203at2"/>
<gene>
    <name evidence="2" type="ORF">CLN94_02585</name>
</gene>
<reference evidence="2 3" key="1">
    <citation type="submission" date="2017-09" db="EMBL/GenBank/DDBJ databases">
        <title>A multilocus sequence analysis scheme for characterization of bacteria in the genus Thioclava.</title>
        <authorList>
            <person name="Liu Y."/>
            <person name="Shao Z."/>
        </authorList>
    </citation>
    <scope>NUCLEOTIDE SEQUENCE [LARGE SCALE GENOMIC DNA]</scope>
    <source>
        <strain evidence="2 3">CAU 1312</strain>
    </source>
</reference>
<dbReference type="Proteomes" id="UP000243507">
    <property type="component" value="Unassembled WGS sequence"/>
</dbReference>
<sequence>MLGLINKSIQCFLTSSYGDAVWQRIAARIDIGPDGFETMLHYDDVLTDRLIEAAGVVLDRPEDALLEDVGTFLASREALRRLLRFGGSNYWEFLHSLDELPDRARMALPDLELPGLRLSEQGEGRFELRVTSQRSDWVAVLAGLLRAMADDYGALALIEPDETARGARLTITLLDITFAEGRGFDLAAGQHAVAAQLGGGGA</sequence>
<evidence type="ECO:0000313" key="3">
    <source>
        <dbReference type="Proteomes" id="UP000243507"/>
    </source>
</evidence>
<dbReference type="SUPFAM" id="SSF111126">
    <property type="entry name" value="Ligand-binding domain in the NO signalling and Golgi transport"/>
    <property type="match status" value="1"/>
</dbReference>